<accession>I0GVF2</accession>
<organism evidence="1 2">
    <name type="scientific">Selenomonas ruminantium subsp. lactilytica (strain NBRC 103574 / TAM6421)</name>
    <dbReference type="NCBI Taxonomy" id="927704"/>
    <lineage>
        <taxon>Bacteria</taxon>
        <taxon>Bacillati</taxon>
        <taxon>Bacillota</taxon>
        <taxon>Negativicutes</taxon>
        <taxon>Selenomonadales</taxon>
        <taxon>Selenomonadaceae</taxon>
        <taxon>Selenomonas</taxon>
    </lineage>
</organism>
<dbReference type="KEGG" id="sri:SELR_pSRC400880"/>
<dbReference type="AlphaFoldDB" id="I0GVF2"/>
<sequence length="213" mass="24705">MTCWGANRMSNNFASDNIKIFNVQVYGIREALIRAGYPMKDVVNMDMSLDLRTVEDMLRLGNTLGSSPIGHGDDKFLRQIMVSFDVLAPRYWWQQFATYHHTVMNSQSTMHKGKALDYDLMANKHVDPVILGRFKELVKEYQDNPSEKTLMAVKSNLPEGIRLAAGISTNYAQLKTIYYQRKHHRLPEWRDFCEWIKELPYAKVLGVTRQVDK</sequence>
<dbReference type="EMBL" id="AP012294">
    <property type="protein sequence ID" value="BAL84739.1"/>
    <property type="molecule type" value="Genomic_DNA"/>
</dbReference>
<proteinExistence type="predicted"/>
<reference evidence="1 2" key="1">
    <citation type="submission" date="2011-10" db="EMBL/GenBank/DDBJ databases">
        <title>Whole genome sequence of Selenomonas ruminantium subsp. lactilytica TAM6421.</title>
        <authorList>
            <person name="Oguchi A."/>
            <person name="Ankai A."/>
            <person name="Kaneko J."/>
            <person name="Yamada-Narita S."/>
            <person name="Fukui S."/>
            <person name="Takahashi M."/>
            <person name="Onodera T."/>
            <person name="Kojima S."/>
            <person name="Fushimi T."/>
            <person name="Abe N."/>
            <person name="Kamio Y."/>
            <person name="Yamazaki S."/>
            <person name="Fujita N."/>
        </authorList>
    </citation>
    <scope>NUCLEOTIDE SEQUENCE [LARGE SCALE GENOMIC DNA]</scope>
    <source>
        <strain evidence="2">NBRC 103574 / TAM6421</strain>
        <plasmid evidence="1 2">pSRC4</plasmid>
    </source>
</reference>
<geneLocation type="plasmid" evidence="1 2">
    <name>pSRC4</name>
</geneLocation>
<evidence type="ECO:0000313" key="1">
    <source>
        <dbReference type="EMBL" id="BAL84739.1"/>
    </source>
</evidence>
<dbReference type="PATRIC" id="fig|927704.6.peg.3503"/>
<protein>
    <submittedName>
        <fullName evidence="1">Uncharacterized protein</fullName>
    </submittedName>
</protein>
<dbReference type="HOGENOM" id="CLU_060719_0_0_9"/>
<gene>
    <name evidence="1" type="ordered locus">SELR_pSRC400880</name>
</gene>
<keyword evidence="1" id="KW-0614">Plasmid</keyword>
<name>I0GVF2_SELRL</name>
<evidence type="ECO:0000313" key="2">
    <source>
        <dbReference type="Proteomes" id="UP000007887"/>
    </source>
</evidence>
<dbReference type="Proteomes" id="UP000007887">
    <property type="component" value="Plasmid pSRC4"/>
</dbReference>